<dbReference type="Pfam" id="PF00067">
    <property type="entry name" value="p450"/>
    <property type="match status" value="1"/>
</dbReference>
<dbReference type="PRINTS" id="PR00385">
    <property type="entry name" value="P450"/>
</dbReference>
<evidence type="ECO:0000313" key="15">
    <source>
        <dbReference type="Proteomes" id="UP000188354"/>
    </source>
</evidence>
<evidence type="ECO:0000256" key="9">
    <source>
        <dbReference type="ARBA" id="ARBA00023004"/>
    </source>
</evidence>
<dbReference type="PROSITE" id="PS00086">
    <property type="entry name" value="CYTOCHROME_P450"/>
    <property type="match status" value="1"/>
</dbReference>
<comment type="similarity">
    <text evidence="3 13">Belongs to the cytochrome P450 family.</text>
</comment>
<evidence type="ECO:0000313" key="14">
    <source>
        <dbReference type="EMBL" id="OIW02909.1"/>
    </source>
</evidence>
<dbReference type="PANTHER" id="PTHR47953:SF19">
    <property type="entry name" value="OS06G0641600 PROTEIN"/>
    <property type="match status" value="1"/>
</dbReference>
<keyword evidence="7" id="KW-1133">Transmembrane helix</keyword>
<dbReference type="Gramene" id="OIW02909">
    <property type="protein sequence ID" value="OIW02909"/>
    <property type="gene ID" value="TanjilG_29685"/>
</dbReference>
<dbReference type="GO" id="GO:0004497">
    <property type="term" value="F:monooxygenase activity"/>
    <property type="evidence" value="ECO:0007669"/>
    <property type="project" value="UniProtKB-KW"/>
</dbReference>
<evidence type="ECO:0000256" key="10">
    <source>
        <dbReference type="ARBA" id="ARBA00023033"/>
    </source>
</evidence>
<dbReference type="FunFam" id="1.10.630.10:FF:000126">
    <property type="entry name" value="Predicted protein"/>
    <property type="match status" value="1"/>
</dbReference>
<dbReference type="GO" id="GO:0016705">
    <property type="term" value="F:oxidoreductase activity, acting on paired donors, with incorporation or reduction of molecular oxygen"/>
    <property type="evidence" value="ECO:0007669"/>
    <property type="project" value="InterPro"/>
</dbReference>
<evidence type="ECO:0000256" key="12">
    <source>
        <dbReference type="PIRSR" id="PIRSR602401-1"/>
    </source>
</evidence>
<evidence type="ECO:0000256" key="6">
    <source>
        <dbReference type="ARBA" id="ARBA00022723"/>
    </source>
</evidence>
<accession>A0A4P1R600</accession>
<dbReference type="InterPro" id="IPR001128">
    <property type="entry name" value="Cyt_P450"/>
</dbReference>
<evidence type="ECO:0000256" key="3">
    <source>
        <dbReference type="ARBA" id="ARBA00010617"/>
    </source>
</evidence>
<dbReference type="STRING" id="3871.A0A4P1R600"/>
<dbReference type="PANTHER" id="PTHR47953">
    <property type="entry name" value="OS08G0105600 PROTEIN"/>
    <property type="match status" value="1"/>
</dbReference>
<dbReference type="GO" id="GO:0005506">
    <property type="term" value="F:iron ion binding"/>
    <property type="evidence" value="ECO:0007669"/>
    <property type="project" value="InterPro"/>
</dbReference>
<dbReference type="InterPro" id="IPR036396">
    <property type="entry name" value="Cyt_P450_sf"/>
</dbReference>
<dbReference type="PRINTS" id="PR00463">
    <property type="entry name" value="EP450I"/>
</dbReference>
<evidence type="ECO:0000256" key="8">
    <source>
        <dbReference type="ARBA" id="ARBA00023002"/>
    </source>
</evidence>
<evidence type="ECO:0000256" key="13">
    <source>
        <dbReference type="RuleBase" id="RU000461"/>
    </source>
</evidence>
<feature type="binding site" description="axial binding residue" evidence="12">
    <location>
        <position position="348"/>
    </location>
    <ligand>
        <name>heme</name>
        <dbReference type="ChEBI" id="CHEBI:30413"/>
    </ligand>
    <ligandPart>
        <name>Fe</name>
        <dbReference type="ChEBI" id="CHEBI:18248"/>
    </ligandPart>
</feature>
<dbReference type="EMBL" id="CM007371">
    <property type="protein sequence ID" value="OIW02909.1"/>
    <property type="molecule type" value="Genomic_DNA"/>
</dbReference>
<dbReference type="InterPro" id="IPR002401">
    <property type="entry name" value="Cyt_P450_E_grp-I"/>
</dbReference>
<comment type="cofactor">
    <cofactor evidence="1 12">
        <name>heme</name>
        <dbReference type="ChEBI" id="CHEBI:30413"/>
    </cofactor>
</comment>
<protein>
    <recommendedName>
        <fullName evidence="16">Cytochrome P450</fullName>
    </recommendedName>
</protein>
<dbReference type="CDD" id="cd11072">
    <property type="entry name" value="CYP71-like"/>
    <property type="match status" value="1"/>
</dbReference>
<evidence type="ECO:0000256" key="5">
    <source>
        <dbReference type="ARBA" id="ARBA00022692"/>
    </source>
</evidence>
<keyword evidence="4 12" id="KW-0349">Heme</keyword>
<evidence type="ECO:0008006" key="16">
    <source>
        <dbReference type="Google" id="ProtNLM"/>
    </source>
</evidence>
<dbReference type="Gene3D" id="1.10.630.10">
    <property type="entry name" value="Cytochrome P450"/>
    <property type="match status" value="1"/>
</dbReference>
<evidence type="ECO:0000256" key="1">
    <source>
        <dbReference type="ARBA" id="ARBA00001971"/>
    </source>
</evidence>
<keyword evidence="5" id="KW-0812">Transmembrane</keyword>
<dbReference type="AlphaFoldDB" id="A0A4P1R600"/>
<name>A0A4P1R600_LUPAN</name>
<dbReference type="Proteomes" id="UP000188354">
    <property type="component" value="Chromosome LG11"/>
</dbReference>
<keyword evidence="15" id="KW-1185">Reference proteome</keyword>
<evidence type="ECO:0000256" key="7">
    <source>
        <dbReference type="ARBA" id="ARBA00022989"/>
    </source>
</evidence>
<proteinExistence type="inferred from homology"/>
<organism evidence="14 15">
    <name type="scientific">Lupinus angustifolius</name>
    <name type="common">Narrow-leaved blue lupine</name>
    <dbReference type="NCBI Taxonomy" id="3871"/>
    <lineage>
        <taxon>Eukaryota</taxon>
        <taxon>Viridiplantae</taxon>
        <taxon>Streptophyta</taxon>
        <taxon>Embryophyta</taxon>
        <taxon>Tracheophyta</taxon>
        <taxon>Spermatophyta</taxon>
        <taxon>Magnoliopsida</taxon>
        <taxon>eudicotyledons</taxon>
        <taxon>Gunneridae</taxon>
        <taxon>Pentapetalae</taxon>
        <taxon>rosids</taxon>
        <taxon>fabids</taxon>
        <taxon>Fabales</taxon>
        <taxon>Fabaceae</taxon>
        <taxon>Papilionoideae</taxon>
        <taxon>50 kb inversion clade</taxon>
        <taxon>genistoids sensu lato</taxon>
        <taxon>core genistoids</taxon>
        <taxon>Genisteae</taxon>
        <taxon>Lupinus</taxon>
    </lineage>
</organism>
<comment type="subcellular location">
    <subcellularLocation>
        <location evidence="2">Membrane</location>
        <topology evidence="2">Single-pass membrane protein</topology>
    </subcellularLocation>
</comment>
<dbReference type="InterPro" id="IPR017972">
    <property type="entry name" value="Cyt_P450_CS"/>
</dbReference>
<keyword evidence="10 13" id="KW-0503">Monooxygenase</keyword>
<dbReference type="GO" id="GO:0016020">
    <property type="term" value="C:membrane"/>
    <property type="evidence" value="ECO:0007669"/>
    <property type="project" value="UniProtKB-SubCell"/>
</dbReference>
<reference evidence="14 15" key="1">
    <citation type="journal article" date="2017" name="Plant Biotechnol. J.">
        <title>A comprehensive draft genome sequence for lupin (Lupinus angustifolius), an emerging health food: insights into plant-microbe interactions and legume evolution.</title>
        <authorList>
            <person name="Hane J.K."/>
            <person name="Ming Y."/>
            <person name="Kamphuis L.G."/>
            <person name="Nelson M.N."/>
            <person name="Garg G."/>
            <person name="Atkins C.A."/>
            <person name="Bayer P.E."/>
            <person name="Bravo A."/>
            <person name="Bringans S."/>
            <person name="Cannon S."/>
            <person name="Edwards D."/>
            <person name="Foley R."/>
            <person name="Gao L.L."/>
            <person name="Harrison M.J."/>
            <person name="Huang W."/>
            <person name="Hurgobin B."/>
            <person name="Li S."/>
            <person name="Liu C.W."/>
            <person name="McGrath A."/>
            <person name="Morahan G."/>
            <person name="Murray J."/>
            <person name="Weller J."/>
            <person name="Jian J."/>
            <person name="Singh K.B."/>
        </authorList>
    </citation>
    <scope>NUCLEOTIDE SEQUENCE [LARGE SCALE GENOMIC DNA]</scope>
    <source>
        <strain evidence="15">cv. Tanjil</strain>
        <tissue evidence="14">Whole plant</tissue>
    </source>
</reference>
<evidence type="ECO:0000256" key="11">
    <source>
        <dbReference type="ARBA" id="ARBA00023136"/>
    </source>
</evidence>
<evidence type="ECO:0000256" key="4">
    <source>
        <dbReference type="ARBA" id="ARBA00022617"/>
    </source>
</evidence>
<keyword evidence="9 12" id="KW-0408">Iron</keyword>
<keyword evidence="6 12" id="KW-0479">Metal-binding</keyword>
<gene>
    <name evidence="14" type="ORF">TanjilG_29685</name>
</gene>
<dbReference type="InterPro" id="IPR052306">
    <property type="entry name" value="CYP450_71D"/>
</dbReference>
<sequence length="408" mass="46332">MPHHSMRDLAAKYGPIMHLKLGEVSNIIVSSAEIASQIMKTHDANFSYRPESLFAKIFSYNASDIEFSQYGDYWRQLRKICTVELLSAKRVQSFRFIREEEVSKLAKIICTSEGSIVNLSPMISSLLHGISARSAFVLQKLSKTKAKLEKLHIEADKILQEILDDHKNKKSSESEDLIDVLLKFQNDKDSQPPLTDDNIKAIGQEMFGGGGETTSSTVVWCLSEMIKKPKVMEEAQAEVRKVYDNKGYVDESELHQLIYLKAVIKETLRLHPPVPLLMPRENKDSSKINGYDIPPKCKVLINAFAIGRDPKYWNEPESFNPERFLNSSVDYKGTDFEFIPFGAGRRICPGITFAIPNMELPLATLLYHFDWKLPNGMKNEELDMDESSGLAIKRKNDLCLIPIVTRMP</sequence>
<evidence type="ECO:0000256" key="2">
    <source>
        <dbReference type="ARBA" id="ARBA00004167"/>
    </source>
</evidence>
<dbReference type="SUPFAM" id="SSF48264">
    <property type="entry name" value="Cytochrome P450"/>
    <property type="match status" value="1"/>
</dbReference>
<keyword evidence="8 13" id="KW-0560">Oxidoreductase</keyword>
<keyword evidence="11" id="KW-0472">Membrane</keyword>
<dbReference type="GO" id="GO:0020037">
    <property type="term" value="F:heme binding"/>
    <property type="evidence" value="ECO:0007669"/>
    <property type="project" value="InterPro"/>
</dbReference>